<gene>
    <name evidence="2" type="ORF">PAL_GLEAN10020277</name>
</gene>
<evidence type="ECO:0000313" key="3">
    <source>
        <dbReference type="Proteomes" id="UP000010552"/>
    </source>
</evidence>
<evidence type="ECO:0000256" key="1">
    <source>
        <dbReference type="SAM" id="MobiDB-lite"/>
    </source>
</evidence>
<dbReference type="Proteomes" id="UP000010552">
    <property type="component" value="Unassembled WGS sequence"/>
</dbReference>
<name>L5KTF7_PTEAL</name>
<reference evidence="3" key="1">
    <citation type="journal article" date="2013" name="Science">
        <title>Comparative analysis of bat genomes provides insight into the evolution of flight and immunity.</title>
        <authorList>
            <person name="Zhang G."/>
            <person name="Cowled C."/>
            <person name="Shi Z."/>
            <person name="Huang Z."/>
            <person name="Bishop-Lilly K.A."/>
            <person name="Fang X."/>
            <person name="Wynne J.W."/>
            <person name="Xiong Z."/>
            <person name="Baker M.L."/>
            <person name="Zhao W."/>
            <person name="Tachedjian M."/>
            <person name="Zhu Y."/>
            <person name="Zhou P."/>
            <person name="Jiang X."/>
            <person name="Ng J."/>
            <person name="Yang L."/>
            <person name="Wu L."/>
            <person name="Xiao J."/>
            <person name="Feng Y."/>
            <person name="Chen Y."/>
            <person name="Sun X."/>
            <person name="Zhang Y."/>
            <person name="Marsh G.A."/>
            <person name="Crameri G."/>
            <person name="Broder C.C."/>
            <person name="Frey K.G."/>
            <person name="Wang L.F."/>
            <person name="Wang J."/>
        </authorList>
    </citation>
    <scope>NUCLEOTIDE SEQUENCE [LARGE SCALE GENOMIC DNA]</scope>
</reference>
<dbReference type="EMBL" id="KB030580">
    <property type="protein sequence ID" value="ELK14083.1"/>
    <property type="molecule type" value="Genomic_DNA"/>
</dbReference>
<feature type="compositionally biased region" description="Basic and acidic residues" evidence="1">
    <location>
        <begin position="1"/>
        <end position="18"/>
    </location>
</feature>
<organism evidence="2 3">
    <name type="scientific">Pteropus alecto</name>
    <name type="common">Black flying fox</name>
    <dbReference type="NCBI Taxonomy" id="9402"/>
    <lineage>
        <taxon>Eukaryota</taxon>
        <taxon>Metazoa</taxon>
        <taxon>Chordata</taxon>
        <taxon>Craniata</taxon>
        <taxon>Vertebrata</taxon>
        <taxon>Euteleostomi</taxon>
        <taxon>Mammalia</taxon>
        <taxon>Eutheria</taxon>
        <taxon>Laurasiatheria</taxon>
        <taxon>Chiroptera</taxon>
        <taxon>Yinpterochiroptera</taxon>
        <taxon>Pteropodoidea</taxon>
        <taxon>Pteropodidae</taxon>
        <taxon>Pteropodinae</taxon>
        <taxon>Pteropus</taxon>
    </lineage>
</organism>
<proteinExistence type="predicted"/>
<dbReference type="InParanoid" id="L5KTF7"/>
<protein>
    <submittedName>
        <fullName evidence="2">Uncharacterized protein</fullName>
    </submittedName>
</protein>
<evidence type="ECO:0000313" key="2">
    <source>
        <dbReference type="EMBL" id="ELK14083.1"/>
    </source>
</evidence>
<sequence>MMELLLHDPERCEETDWKKRFRQPRPTNQQTTLRGQKSSSPQAFPGSASAQPRSRDAAVNSDAFFASVQLHTTSSPNRPGHPATPGLQDPVIGACRGASEGPGCSLDLVPVLRAPFG</sequence>
<keyword evidence="3" id="KW-1185">Reference proteome</keyword>
<feature type="compositionally biased region" description="Polar residues" evidence="1">
    <location>
        <begin position="25"/>
        <end position="52"/>
    </location>
</feature>
<feature type="region of interest" description="Disordered" evidence="1">
    <location>
        <begin position="1"/>
        <end position="104"/>
    </location>
</feature>
<accession>L5KTF7</accession>
<dbReference type="AlphaFoldDB" id="L5KTF7"/>